<gene>
    <name evidence="3" type="ORF">HN018_13350</name>
</gene>
<protein>
    <submittedName>
        <fullName evidence="3">DUF4174 domain-containing protein</fullName>
    </submittedName>
</protein>
<evidence type="ECO:0000256" key="1">
    <source>
        <dbReference type="ARBA" id="ARBA00022729"/>
    </source>
</evidence>
<sequence>MALGLMTLMGATQSPSRLVIVVGQPNDPRVIQQHATLDQDAAALRERDVVVRGMTPEAAQHEWPDPGDKPEVIFEVLLIGKDGGVKLRRTTPVASSEITRLIDTMPMRQREMK</sequence>
<accession>A0A6M8HRD0</accession>
<organism evidence="3 4">
    <name type="scientific">Lichenicola cladoniae</name>
    <dbReference type="NCBI Taxonomy" id="1484109"/>
    <lineage>
        <taxon>Bacteria</taxon>
        <taxon>Pseudomonadati</taxon>
        <taxon>Pseudomonadota</taxon>
        <taxon>Alphaproteobacteria</taxon>
        <taxon>Acetobacterales</taxon>
        <taxon>Acetobacteraceae</taxon>
        <taxon>Lichenicola</taxon>
    </lineage>
</organism>
<reference evidence="3 4" key="1">
    <citation type="journal article" date="2014" name="World J. Microbiol. Biotechnol.">
        <title>Biodiversity and physiological characteristics of Antarctic and Arctic lichens-associated bacteria.</title>
        <authorList>
            <person name="Lee Y.M."/>
            <person name="Kim E.H."/>
            <person name="Lee H.K."/>
            <person name="Hong S.G."/>
        </authorList>
    </citation>
    <scope>NUCLEOTIDE SEQUENCE [LARGE SCALE GENOMIC DNA]</scope>
    <source>
        <strain evidence="3 4">PAMC 26569</strain>
    </source>
</reference>
<evidence type="ECO:0000313" key="3">
    <source>
        <dbReference type="EMBL" id="QKE90892.1"/>
    </source>
</evidence>
<evidence type="ECO:0000313" key="4">
    <source>
        <dbReference type="Proteomes" id="UP000500767"/>
    </source>
</evidence>
<feature type="domain" description="DUF4174" evidence="2">
    <location>
        <begin position="13"/>
        <end position="111"/>
    </location>
</feature>
<dbReference type="Pfam" id="PF13778">
    <property type="entry name" value="DUF4174"/>
    <property type="match status" value="1"/>
</dbReference>
<keyword evidence="1" id="KW-0732">Signal</keyword>
<name>A0A6M8HRD0_9PROT</name>
<dbReference type="KEGG" id="lck:HN018_13350"/>
<dbReference type="InterPro" id="IPR025232">
    <property type="entry name" value="DUF4174"/>
</dbReference>
<proteinExistence type="predicted"/>
<keyword evidence="4" id="KW-1185">Reference proteome</keyword>
<dbReference type="AlphaFoldDB" id="A0A6M8HRD0"/>
<evidence type="ECO:0000259" key="2">
    <source>
        <dbReference type="Pfam" id="PF13778"/>
    </source>
</evidence>
<dbReference type="Proteomes" id="UP000500767">
    <property type="component" value="Chromosome"/>
</dbReference>
<dbReference type="RefSeq" id="WP_171836615.1">
    <property type="nucleotide sequence ID" value="NZ_CP053708.1"/>
</dbReference>
<dbReference type="EMBL" id="CP053708">
    <property type="protein sequence ID" value="QKE90892.1"/>
    <property type="molecule type" value="Genomic_DNA"/>
</dbReference>